<accession>A0A9P1CTH8</accession>
<gene>
    <name evidence="2" type="ORF">C1SCF055_LOCUS23127</name>
</gene>
<feature type="non-terminal residue" evidence="2">
    <location>
        <position position="276"/>
    </location>
</feature>
<reference evidence="3 4" key="2">
    <citation type="submission" date="2024-05" db="EMBL/GenBank/DDBJ databases">
        <authorList>
            <person name="Chen Y."/>
            <person name="Shah S."/>
            <person name="Dougan E. K."/>
            <person name="Thang M."/>
            <person name="Chan C."/>
        </authorList>
    </citation>
    <scope>NUCLEOTIDE SEQUENCE [LARGE SCALE GENOMIC DNA]</scope>
</reference>
<keyword evidence="4" id="KW-1185">Reference proteome</keyword>
<feature type="region of interest" description="Disordered" evidence="1">
    <location>
        <begin position="1"/>
        <end position="29"/>
    </location>
</feature>
<dbReference type="Proteomes" id="UP001152797">
    <property type="component" value="Unassembled WGS sequence"/>
</dbReference>
<dbReference type="EMBL" id="CAMXCT010002225">
    <property type="protein sequence ID" value="CAI3996668.1"/>
    <property type="molecule type" value="Genomic_DNA"/>
</dbReference>
<reference evidence="2" key="1">
    <citation type="submission" date="2022-10" db="EMBL/GenBank/DDBJ databases">
        <authorList>
            <person name="Chen Y."/>
            <person name="Dougan E. K."/>
            <person name="Chan C."/>
            <person name="Rhodes N."/>
            <person name="Thang M."/>
        </authorList>
    </citation>
    <scope>NUCLEOTIDE SEQUENCE</scope>
</reference>
<dbReference type="EMBL" id="CAMXCT020002225">
    <property type="protein sequence ID" value="CAL1150043.1"/>
    <property type="molecule type" value="Genomic_DNA"/>
</dbReference>
<name>A0A9P1CTH8_9DINO</name>
<proteinExistence type="predicted"/>
<evidence type="ECO:0000313" key="3">
    <source>
        <dbReference type="EMBL" id="CAL4783980.1"/>
    </source>
</evidence>
<dbReference type="EMBL" id="CAMXCT030002225">
    <property type="protein sequence ID" value="CAL4783980.1"/>
    <property type="molecule type" value="Genomic_DNA"/>
</dbReference>
<evidence type="ECO:0000313" key="2">
    <source>
        <dbReference type="EMBL" id="CAI3996668.1"/>
    </source>
</evidence>
<organism evidence="2">
    <name type="scientific">Cladocopium goreaui</name>
    <dbReference type="NCBI Taxonomy" id="2562237"/>
    <lineage>
        <taxon>Eukaryota</taxon>
        <taxon>Sar</taxon>
        <taxon>Alveolata</taxon>
        <taxon>Dinophyceae</taxon>
        <taxon>Suessiales</taxon>
        <taxon>Symbiodiniaceae</taxon>
        <taxon>Cladocopium</taxon>
    </lineage>
</organism>
<evidence type="ECO:0000313" key="4">
    <source>
        <dbReference type="Proteomes" id="UP001152797"/>
    </source>
</evidence>
<comment type="caution">
    <text evidence="2">The sequence shown here is derived from an EMBL/GenBank/DDBJ whole genome shotgun (WGS) entry which is preliminary data.</text>
</comment>
<protein>
    <submittedName>
        <fullName evidence="3">PAS domain-containing protein</fullName>
    </submittedName>
</protein>
<dbReference type="AlphaFoldDB" id="A0A9P1CTH8"/>
<evidence type="ECO:0000256" key="1">
    <source>
        <dbReference type="SAM" id="MobiDB-lite"/>
    </source>
</evidence>
<sequence length="276" mass="29805">SEPVQMTDADRMSQRKKPRLRDDASDGGRSLANMSTACSLRQGIGGAHHLGALIAPEAFGSPKDRSVNQGQLLEESALGLHSLGQKNLDKWCEDGCMETRNRSEEVWRKELIEFSFPFVIADPSFPTCPVILCSQGFNQISSCSDEVLGRGLKSLGEAGSLSKEVAAAVDALICSAHAGNFMPEGVCCLAGSDRMTAGELLFATSSGMAILKQVMLDDDMFIIGVLDKDRGDCDLIRRLTAWLDAAVTTLAAEFFYSAPLCRQVADGIDYPDMTQR</sequence>